<protein>
    <submittedName>
        <fullName evidence="1">DUF6252 family protein</fullName>
    </submittedName>
</protein>
<dbReference type="RefSeq" id="WP_259838321.1">
    <property type="nucleotide sequence ID" value="NZ_JAOAMU010000002.1"/>
</dbReference>
<sequence>MKSFVLAISLLGILSSCKDKDRDSDSTTLPQATQTGADTGGALVNGTIWVSRIEKSTVAALGNNTTYAFVNNEYSLKIHLRNAENPSGNTIQLMLVSGQDFGIGDYPLNENDHGLYYDSSKIYATDHENIGTLSITQFDKANKIISGTFSFKAKYYYDGETVTVTDGRFDRKYQ</sequence>
<accession>A0ABT2IT24</accession>
<dbReference type="Pfam" id="PF19765">
    <property type="entry name" value="DUF6252"/>
    <property type="match status" value="1"/>
</dbReference>
<evidence type="ECO:0000313" key="2">
    <source>
        <dbReference type="Proteomes" id="UP001525566"/>
    </source>
</evidence>
<dbReference type="EMBL" id="JAOAMU010000002">
    <property type="protein sequence ID" value="MCT2561983.1"/>
    <property type="molecule type" value="Genomic_DNA"/>
</dbReference>
<gene>
    <name evidence="1" type="ORF">N0B48_08800</name>
</gene>
<dbReference type="PROSITE" id="PS51257">
    <property type="entry name" value="PROKAR_LIPOPROTEIN"/>
    <property type="match status" value="1"/>
</dbReference>
<dbReference type="Proteomes" id="UP001525566">
    <property type="component" value="Unassembled WGS sequence"/>
</dbReference>
<organism evidence="1 2">
    <name type="scientific">Chryseobacterium herbae</name>
    <dbReference type="NCBI Taxonomy" id="2976476"/>
    <lineage>
        <taxon>Bacteria</taxon>
        <taxon>Pseudomonadati</taxon>
        <taxon>Bacteroidota</taxon>
        <taxon>Flavobacteriia</taxon>
        <taxon>Flavobacteriales</taxon>
        <taxon>Weeksellaceae</taxon>
        <taxon>Chryseobacterium group</taxon>
        <taxon>Chryseobacterium</taxon>
    </lineage>
</organism>
<proteinExistence type="predicted"/>
<reference evidence="1 2" key="1">
    <citation type="submission" date="2022-09" db="EMBL/GenBank/DDBJ databases">
        <title>Chryseobacterium oleae sp.nov., isolated from the inter-root soil of Pyrola calliantha H. Andr. in Tibet.</title>
        <authorList>
            <person name="Li Z."/>
        </authorList>
    </citation>
    <scope>NUCLEOTIDE SEQUENCE [LARGE SCALE GENOMIC DNA]</scope>
    <source>
        <strain evidence="2">pc1-10</strain>
    </source>
</reference>
<dbReference type="InterPro" id="IPR046219">
    <property type="entry name" value="DUF6252"/>
</dbReference>
<keyword evidence="2" id="KW-1185">Reference proteome</keyword>
<name>A0ABT2IT24_9FLAO</name>
<evidence type="ECO:0000313" key="1">
    <source>
        <dbReference type="EMBL" id="MCT2561983.1"/>
    </source>
</evidence>
<comment type="caution">
    <text evidence="1">The sequence shown here is derived from an EMBL/GenBank/DDBJ whole genome shotgun (WGS) entry which is preliminary data.</text>
</comment>